<dbReference type="Pfam" id="PF01569">
    <property type="entry name" value="PAP2"/>
    <property type="match status" value="1"/>
</dbReference>
<dbReference type="Proteomes" id="UP001243195">
    <property type="component" value="Unassembled WGS sequence"/>
</dbReference>
<evidence type="ECO:0000256" key="1">
    <source>
        <dbReference type="ARBA" id="ARBA00012374"/>
    </source>
</evidence>
<dbReference type="PANTHER" id="PTHR14969">
    <property type="entry name" value="SPHINGOSINE-1-PHOSPHATE PHOSPHOHYDROLASE"/>
    <property type="match status" value="1"/>
</dbReference>
<keyword evidence="4" id="KW-0812">Transmembrane</keyword>
<comment type="catalytic activity">
    <reaction evidence="3">
        <text>di-trans,octa-cis-undecaprenyl diphosphate + H2O = di-trans,octa-cis-undecaprenyl phosphate + phosphate + H(+)</text>
        <dbReference type="Rhea" id="RHEA:28094"/>
        <dbReference type="ChEBI" id="CHEBI:15377"/>
        <dbReference type="ChEBI" id="CHEBI:15378"/>
        <dbReference type="ChEBI" id="CHEBI:43474"/>
        <dbReference type="ChEBI" id="CHEBI:58405"/>
        <dbReference type="ChEBI" id="CHEBI:60392"/>
        <dbReference type="EC" id="3.6.1.27"/>
    </reaction>
</comment>
<dbReference type="InterPro" id="IPR036938">
    <property type="entry name" value="PAP2/HPO_sf"/>
</dbReference>
<organism evidence="6 7">
    <name type="scientific">Acinetobacter gerneri</name>
    <dbReference type="NCBI Taxonomy" id="202952"/>
    <lineage>
        <taxon>Bacteria</taxon>
        <taxon>Pseudomonadati</taxon>
        <taxon>Pseudomonadota</taxon>
        <taxon>Gammaproteobacteria</taxon>
        <taxon>Moraxellales</taxon>
        <taxon>Moraxellaceae</taxon>
        <taxon>Acinetobacter</taxon>
    </lineage>
</organism>
<proteinExistence type="predicted"/>
<keyword evidence="4" id="KW-1133">Transmembrane helix</keyword>
<dbReference type="SMART" id="SM00014">
    <property type="entry name" value="acidPPc"/>
    <property type="match status" value="1"/>
</dbReference>
<dbReference type="Gene3D" id="1.20.144.10">
    <property type="entry name" value="Phosphatidic acid phosphatase type 2/haloperoxidase"/>
    <property type="match status" value="2"/>
</dbReference>
<evidence type="ECO:0000256" key="3">
    <source>
        <dbReference type="ARBA" id="ARBA00047594"/>
    </source>
</evidence>
<feature type="transmembrane region" description="Helical" evidence="4">
    <location>
        <begin position="121"/>
        <end position="140"/>
    </location>
</feature>
<dbReference type="PANTHER" id="PTHR14969:SF13">
    <property type="entry name" value="AT30094P"/>
    <property type="match status" value="1"/>
</dbReference>
<evidence type="ECO:0000313" key="7">
    <source>
        <dbReference type="Proteomes" id="UP001243195"/>
    </source>
</evidence>
<dbReference type="CDD" id="cd03392">
    <property type="entry name" value="PAP2_like_2"/>
    <property type="match status" value="1"/>
</dbReference>
<protein>
    <recommendedName>
        <fullName evidence="1">undecaprenyl-diphosphate phosphatase</fullName>
        <ecNumber evidence="1">3.6.1.27</ecNumber>
    </recommendedName>
    <alternativeName>
        <fullName evidence="2">Undecaprenyl pyrophosphate phosphatase</fullName>
    </alternativeName>
</protein>
<evidence type="ECO:0000313" key="6">
    <source>
        <dbReference type="EMBL" id="MDQ9069856.1"/>
    </source>
</evidence>
<dbReference type="InterPro" id="IPR000326">
    <property type="entry name" value="PAP2/HPO"/>
</dbReference>
<gene>
    <name evidence="6" type="ORF">RFH51_00035</name>
</gene>
<dbReference type="EC" id="3.6.1.27" evidence="1"/>
<evidence type="ECO:0000256" key="4">
    <source>
        <dbReference type="SAM" id="Phobius"/>
    </source>
</evidence>
<accession>A0AAW8JF12</accession>
<feature type="transmembrane region" description="Helical" evidence="4">
    <location>
        <begin position="43"/>
        <end position="70"/>
    </location>
</feature>
<evidence type="ECO:0000256" key="2">
    <source>
        <dbReference type="ARBA" id="ARBA00032707"/>
    </source>
</evidence>
<dbReference type="AlphaFoldDB" id="A0AAW8JF12"/>
<dbReference type="RefSeq" id="WP_277092544.1">
    <property type="nucleotide sequence ID" value="NZ_JAKVJG010000046.1"/>
</dbReference>
<sequence length="203" mass="23004">MPYVLILLGCIGLGLSCFGLLNPWMHRFDIFSVTWLSAHRLEILDPIALSLSTVGGLPATLMIIALWCIYQAWYKRYLSIAFICSGILGSASVGWALKYLIDRPRPDIQYQMVHVYGASFPSAHSIYAMALACLVMFIFYKHSYAKLIMSLACLWWLCMGFSRVYLGAHFPTDVLAGWSIGLIWIAILKIWISHSEFGKTKYF</sequence>
<feature type="transmembrane region" description="Helical" evidence="4">
    <location>
        <begin position="147"/>
        <end position="168"/>
    </location>
</feature>
<comment type="caution">
    <text evidence="6">The sequence shown here is derived from an EMBL/GenBank/DDBJ whole genome shotgun (WGS) entry which is preliminary data.</text>
</comment>
<name>A0AAW8JF12_9GAMM</name>
<feature type="transmembrane region" description="Helical" evidence="4">
    <location>
        <begin position="174"/>
        <end position="192"/>
    </location>
</feature>
<feature type="domain" description="Phosphatidic acid phosphatase type 2/haloperoxidase" evidence="5">
    <location>
        <begin position="80"/>
        <end position="189"/>
    </location>
</feature>
<dbReference type="SUPFAM" id="SSF48317">
    <property type="entry name" value="Acid phosphatase/Vanadium-dependent haloperoxidase"/>
    <property type="match status" value="1"/>
</dbReference>
<keyword evidence="4" id="KW-0472">Membrane</keyword>
<dbReference type="EMBL" id="JAVIDA010000001">
    <property type="protein sequence ID" value="MDQ9069856.1"/>
    <property type="molecule type" value="Genomic_DNA"/>
</dbReference>
<evidence type="ECO:0000259" key="5">
    <source>
        <dbReference type="SMART" id="SM00014"/>
    </source>
</evidence>
<reference evidence="6" key="1">
    <citation type="submission" date="2023-08" db="EMBL/GenBank/DDBJ databases">
        <title>Emergence of clinically-relevant ST2 carbapenem-resistant Acinetobacter baumannii strains in hospital sewages in Zhejiang, East of China.</title>
        <authorList>
            <person name="Kaichao C."/>
            <person name="Zhang R."/>
        </authorList>
    </citation>
    <scope>NUCLEOTIDE SEQUENCE</scope>
    <source>
        <strain evidence="6">M-SY-60</strain>
    </source>
</reference>
<dbReference type="GO" id="GO:0050380">
    <property type="term" value="F:undecaprenyl-diphosphatase activity"/>
    <property type="evidence" value="ECO:0007669"/>
    <property type="project" value="UniProtKB-EC"/>
</dbReference>
<feature type="transmembrane region" description="Helical" evidence="4">
    <location>
        <begin position="77"/>
        <end position="101"/>
    </location>
</feature>